<feature type="domain" description="RAP" evidence="1">
    <location>
        <begin position="75"/>
        <end position="133"/>
    </location>
</feature>
<dbReference type="PROSITE" id="PS51286">
    <property type="entry name" value="RAP"/>
    <property type="match status" value="1"/>
</dbReference>
<reference evidence="2 3" key="1">
    <citation type="submission" date="2024-10" db="EMBL/GenBank/DDBJ databases">
        <title>Updated reference genomes for cyclostephanoid diatoms.</title>
        <authorList>
            <person name="Roberts W.R."/>
            <person name="Alverson A.J."/>
        </authorList>
    </citation>
    <scope>NUCLEOTIDE SEQUENCE [LARGE SCALE GENOMIC DNA]</scope>
    <source>
        <strain evidence="2 3">AJA010-31</strain>
    </source>
</reference>
<keyword evidence="3" id="KW-1185">Reference proteome</keyword>
<accession>A0ABD3N013</accession>
<proteinExistence type="predicted"/>
<evidence type="ECO:0000313" key="3">
    <source>
        <dbReference type="Proteomes" id="UP001530400"/>
    </source>
</evidence>
<sequence length="137" mass="15952">RQLCQWHLWQTEELSNDGLPDNLSDRCRGTFAEANTRTSRLQRDVVHELKSMDLRPIEEFGYSIVALVEDDDRRIGIEVDGPSHFINRKPTATTMLKRRQITAIDKITLVSVLYWKWGKHGKDSTKKQQYLRSLIGI</sequence>
<name>A0ABD3N013_9STRA</name>
<dbReference type="AlphaFoldDB" id="A0ABD3N013"/>
<feature type="non-terminal residue" evidence="2">
    <location>
        <position position="1"/>
    </location>
</feature>
<dbReference type="InterPro" id="IPR013584">
    <property type="entry name" value="RAP"/>
</dbReference>
<evidence type="ECO:0000313" key="2">
    <source>
        <dbReference type="EMBL" id="KAL3769302.1"/>
    </source>
</evidence>
<comment type="caution">
    <text evidence="2">The sequence shown here is derived from an EMBL/GenBank/DDBJ whole genome shotgun (WGS) entry which is preliminary data.</text>
</comment>
<protein>
    <recommendedName>
        <fullName evidence="1">RAP domain-containing protein</fullName>
    </recommendedName>
</protein>
<evidence type="ECO:0000259" key="1">
    <source>
        <dbReference type="PROSITE" id="PS51286"/>
    </source>
</evidence>
<dbReference type="EMBL" id="JALLPJ020001334">
    <property type="protein sequence ID" value="KAL3769302.1"/>
    <property type="molecule type" value="Genomic_DNA"/>
</dbReference>
<organism evidence="2 3">
    <name type="scientific">Cyclotella atomus</name>
    <dbReference type="NCBI Taxonomy" id="382360"/>
    <lineage>
        <taxon>Eukaryota</taxon>
        <taxon>Sar</taxon>
        <taxon>Stramenopiles</taxon>
        <taxon>Ochrophyta</taxon>
        <taxon>Bacillariophyta</taxon>
        <taxon>Coscinodiscophyceae</taxon>
        <taxon>Thalassiosirophycidae</taxon>
        <taxon>Stephanodiscales</taxon>
        <taxon>Stephanodiscaceae</taxon>
        <taxon>Cyclotella</taxon>
    </lineage>
</organism>
<gene>
    <name evidence="2" type="ORF">ACHAWO_007974</name>
</gene>
<dbReference type="Pfam" id="PF08373">
    <property type="entry name" value="RAP"/>
    <property type="match status" value="1"/>
</dbReference>
<dbReference type="Proteomes" id="UP001530400">
    <property type="component" value="Unassembled WGS sequence"/>
</dbReference>